<keyword evidence="5 8" id="KW-0732">Signal</keyword>
<name>A0A8J6PRI5_9FLAO</name>
<keyword evidence="4" id="KW-0812">Transmembrane</keyword>
<feature type="signal peptide" evidence="8">
    <location>
        <begin position="1"/>
        <end position="24"/>
    </location>
</feature>
<dbReference type="GO" id="GO:0009279">
    <property type="term" value="C:cell outer membrane"/>
    <property type="evidence" value="ECO:0007669"/>
    <property type="project" value="UniProtKB-SubCell"/>
</dbReference>
<dbReference type="EMBL" id="JACVEL010000009">
    <property type="protein sequence ID" value="MBC9813293.1"/>
    <property type="molecule type" value="Genomic_DNA"/>
</dbReference>
<evidence type="ECO:0000256" key="2">
    <source>
        <dbReference type="ARBA" id="ARBA00008163"/>
    </source>
</evidence>
<feature type="chain" id="PRO_5035154191" evidence="8">
    <location>
        <begin position="25"/>
        <end position="492"/>
    </location>
</feature>
<keyword evidence="7" id="KW-0998">Cell outer membrane</keyword>
<dbReference type="Proteomes" id="UP000652681">
    <property type="component" value="Unassembled WGS sequence"/>
</dbReference>
<reference evidence="9" key="1">
    <citation type="submission" date="2020-09" db="EMBL/GenBank/DDBJ databases">
        <title>Taishania pollutisoli gen. nov., sp. nov., Isolated from Tetrabromobisphenol A-Contaminated Soil.</title>
        <authorList>
            <person name="Chen Q."/>
        </authorList>
    </citation>
    <scope>NUCLEOTIDE SEQUENCE</scope>
    <source>
        <strain evidence="9">CZZ-1</strain>
    </source>
</reference>
<evidence type="ECO:0000313" key="10">
    <source>
        <dbReference type="Proteomes" id="UP000652681"/>
    </source>
</evidence>
<protein>
    <submittedName>
        <fullName evidence="9">Uncharacterized protein</fullName>
    </submittedName>
</protein>
<evidence type="ECO:0000256" key="4">
    <source>
        <dbReference type="ARBA" id="ARBA00022692"/>
    </source>
</evidence>
<dbReference type="PANTHER" id="PTHR35093:SF8">
    <property type="entry name" value="OUTER MEMBRANE PROTEIN NMB0088-RELATED"/>
    <property type="match status" value="1"/>
</dbReference>
<dbReference type="RefSeq" id="WP_216714481.1">
    <property type="nucleotide sequence ID" value="NZ_JACVEL010000009.1"/>
</dbReference>
<comment type="caution">
    <text evidence="9">The sequence shown here is derived from an EMBL/GenBank/DDBJ whole genome shotgun (WGS) entry which is preliminary data.</text>
</comment>
<organism evidence="9 10">
    <name type="scientific">Taishania pollutisoli</name>
    <dbReference type="NCBI Taxonomy" id="2766479"/>
    <lineage>
        <taxon>Bacteria</taxon>
        <taxon>Pseudomonadati</taxon>
        <taxon>Bacteroidota</taxon>
        <taxon>Flavobacteriia</taxon>
        <taxon>Flavobacteriales</taxon>
        <taxon>Crocinitomicaceae</taxon>
        <taxon>Taishania</taxon>
    </lineage>
</organism>
<proteinExistence type="inferred from homology"/>
<evidence type="ECO:0000256" key="1">
    <source>
        <dbReference type="ARBA" id="ARBA00004571"/>
    </source>
</evidence>
<sequence>MRKNIKKVASITLMCVITVSASFAQNDADLFRFSKHYHGGSARFEAMGGAFGALGADISSVQVNPAGLGRFSSSQFSLSLSPTINSTNASFMGTDTKTVKTSFSVPSFGVVLTKDLSSRNKGDMYSQFAFGMNRVAHYNQRTVIEGVQFPSLLDNFIGQANGYYPEELSQFFPFSTSLAYESYTIDYDSISNSYTSYLNAGDMKMKREIATRGGINEFFLSYSRNRMNRLYYGFALNIRTYNYTESYVHSEDLTVTDPDFNGFDYEYTLRTKGTGVNLKLGAIYLITDGFRIGASFHTPTYIGMEDKWTATMTGRFKEGNYSVPEQLVPEAQYKYRMITPLRAVVSASYVIGMNAVISGDVEYTGYNMGRLRSTTDVTYEPYDFDIENADAKARLTNALNYRLGAEFNIQQKFFLRAGFALYGNAYKKSENIDPKPDISYSGGLGYKIGRFSIDVAYVNRNMQRTYYSFLGSNVANTRLSNNSVIISASIRF</sequence>
<keyword evidence="3" id="KW-1134">Transmembrane beta strand</keyword>
<evidence type="ECO:0000256" key="6">
    <source>
        <dbReference type="ARBA" id="ARBA00023136"/>
    </source>
</evidence>
<dbReference type="AlphaFoldDB" id="A0A8J6PRI5"/>
<comment type="similarity">
    <text evidence="2">Belongs to the OmpP1/FadL family.</text>
</comment>
<keyword evidence="6" id="KW-0472">Membrane</keyword>
<keyword evidence="10" id="KW-1185">Reference proteome</keyword>
<evidence type="ECO:0000313" key="9">
    <source>
        <dbReference type="EMBL" id="MBC9813293.1"/>
    </source>
</evidence>
<dbReference type="PANTHER" id="PTHR35093">
    <property type="entry name" value="OUTER MEMBRANE PROTEIN NMB0088-RELATED"/>
    <property type="match status" value="1"/>
</dbReference>
<gene>
    <name evidence="9" type="ORF">H9Y05_12515</name>
</gene>
<evidence type="ECO:0000256" key="5">
    <source>
        <dbReference type="ARBA" id="ARBA00022729"/>
    </source>
</evidence>
<evidence type="ECO:0000256" key="7">
    <source>
        <dbReference type="ARBA" id="ARBA00023237"/>
    </source>
</evidence>
<accession>A0A8J6PRI5</accession>
<evidence type="ECO:0000256" key="8">
    <source>
        <dbReference type="SAM" id="SignalP"/>
    </source>
</evidence>
<dbReference type="Gene3D" id="2.40.160.60">
    <property type="entry name" value="Outer membrane protein transport protein (OMPP1/FadL/TodX)"/>
    <property type="match status" value="1"/>
</dbReference>
<dbReference type="InterPro" id="IPR005017">
    <property type="entry name" value="OMPP1/FadL/TodX"/>
</dbReference>
<dbReference type="GO" id="GO:0015483">
    <property type="term" value="F:long-chain fatty acid transporting porin activity"/>
    <property type="evidence" value="ECO:0007669"/>
    <property type="project" value="TreeGrafter"/>
</dbReference>
<comment type="subcellular location">
    <subcellularLocation>
        <location evidence="1">Cell outer membrane</location>
        <topology evidence="1">Multi-pass membrane protein</topology>
    </subcellularLocation>
</comment>
<dbReference type="SUPFAM" id="SSF56935">
    <property type="entry name" value="Porins"/>
    <property type="match status" value="1"/>
</dbReference>
<evidence type="ECO:0000256" key="3">
    <source>
        <dbReference type="ARBA" id="ARBA00022452"/>
    </source>
</evidence>